<feature type="domain" description="RPN1 N-terminal" evidence="4">
    <location>
        <begin position="62"/>
        <end position="391"/>
    </location>
</feature>
<sequence length="974" mass="107858">MTSTNDRNRNTPAVIMKDKNLELQKSGDSAQSEDMDMTEEYMALKEEIDGYVTHILSDIDEEANLGNLAKAIQNSTSSMTSVPKALKLLGTHFESLRDHYEKNTFKIPSHSAICLSLLAEILSILCTTLGDIKERNALKFRLLSNRFDNLQHWGQEYMRNLGGEIGLEYNERISNNNTNVDDLLSLVKTIIPYQISKHGEIEAIDLLCEVEQIETLLEYLQDMNDEQVERIVLYLQQLSLYSASNSECQMYLVLCFEILLKFRKYTSAIRMAFKINEERDESTSRILRVLQDLIIHKKSMSDSGAISENEVPLTSIVKQISFQLARFGSPVPLEKIISCLNSKAQFSDQELDIIQQILSNELLSKHYRYLGKELDVLEAKSPDDVYKTHLEERNKNSSRSMVVIDTAKQNLASTYVNALVNLGFGSDKLLTVEDSTWLYKNKDSGTLAVSASLGAIYLWDIDQGLANIDKYQWSNEGFTKAGALIAFGLMSTRIQNDCDPALALLSEHVEPGDGTAELMADTQNEVIRSNSPNYTVKMGAVLGLGYSYIGTARVDILELLIPVLMDPYSSFECSAIAALSLGFVFVGTANQSVVEAVLDVLITLSSQEQSKGSEGNSENTALLDDPLAILYGICLGLLFLCKREIIDPTLEALKTVTHHIGSYCEQTVIGCAYTGSGDVLQVQSLLRTLAQQKTNKDQQLDDTDEDLDEDSNLVALVSVLNIALICMSEDVGCEMAHRIFDNILQYSSIIVRRAIPIALATLSIGNPKPIVIDTVSKLTHDGDSDVALNAIFALGLIAAGTNNARAANLLRQLASYYSKDSNALYAVRIAQGLLYMGKGLVTINPLYNDRFIFNPISLASMISILHLGLKSKTMLFGNYHYLILNIIPAALPRMAITLNEQLEPIHVLVRVGQAVDTVAQAGNPRKITGFQTHNTPVLLGSNEKVEIAVDDEYIPLVNIVEDVTIIHTVEKNRT</sequence>
<keyword evidence="7" id="KW-1185">Reference proteome</keyword>
<evidence type="ECO:0000259" key="4">
    <source>
        <dbReference type="Pfam" id="PF17781"/>
    </source>
</evidence>
<feature type="domain" description="26S proteasome non-ATPase regulatory subunit RPN1 C-terminal" evidence="5">
    <location>
        <begin position="918"/>
        <end position="967"/>
    </location>
</feature>
<dbReference type="Pfam" id="PF18051">
    <property type="entry name" value="RPN1_C"/>
    <property type="match status" value="1"/>
</dbReference>
<dbReference type="RefSeq" id="XP_067068993.1">
    <property type="nucleotide sequence ID" value="XM_067212359.1"/>
</dbReference>
<dbReference type="GO" id="GO:0008540">
    <property type="term" value="C:proteasome regulatory particle, base subcomplex"/>
    <property type="evidence" value="ECO:0007669"/>
    <property type="project" value="TreeGrafter"/>
</dbReference>
<dbReference type="InterPro" id="IPR002015">
    <property type="entry name" value="Proteasome/cyclosome_rpt"/>
</dbReference>
<dbReference type="GO" id="GO:0034515">
    <property type="term" value="C:proteasome storage granule"/>
    <property type="evidence" value="ECO:0007669"/>
    <property type="project" value="TreeGrafter"/>
</dbReference>
<name>A0A1J4MUQ3_9CRYT</name>
<evidence type="ECO:0000256" key="2">
    <source>
        <dbReference type="ARBA" id="ARBA00022737"/>
    </source>
</evidence>
<evidence type="ECO:0000313" key="6">
    <source>
        <dbReference type="EMBL" id="OII77147.1"/>
    </source>
</evidence>
<comment type="similarity">
    <text evidence="1">Belongs to the proteasome subunit S2 family.</text>
</comment>
<dbReference type="InterPro" id="IPR011989">
    <property type="entry name" value="ARM-like"/>
</dbReference>
<dbReference type="InterPro" id="IPR040892">
    <property type="entry name" value="RPN1_N"/>
</dbReference>
<dbReference type="GO" id="GO:0042176">
    <property type="term" value="P:regulation of protein catabolic process"/>
    <property type="evidence" value="ECO:0007669"/>
    <property type="project" value="InterPro"/>
</dbReference>
<dbReference type="GO" id="GO:0005634">
    <property type="term" value="C:nucleus"/>
    <property type="evidence" value="ECO:0007669"/>
    <property type="project" value="TreeGrafter"/>
</dbReference>
<dbReference type="InterPro" id="IPR041433">
    <property type="entry name" value="RPN1_C"/>
</dbReference>
<dbReference type="Proteomes" id="UP000186804">
    <property type="component" value="Unassembled WGS sequence"/>
</dbReference>
<dbReference type="Pfam" id="PF17781">
    <property type="entry name" value="RPN1_RPN2_N"/>
    <property type="match status" value="1"/>
</dbReference>
<dbReference type="InterPro" id="IPR016643">
    <property type="entry name" value="26S_Psome_Rpn1"/>
</dbReference>
<reference evidence="6 7" key="1">
    <citation type="submission" date="2016-10" db="EMBL/GenBank/DDBJ databases">
        <title>Reductive evolution of mitochondrial metabolism and differential evolution of invasion-related proteins in Cryptosporidium.</title>
        <authorList>
            <person name="Liu S."/>
            <person name="Roellig D.M."/>
            <person name="Guo Y."/>
            <person name="Li N."/>
            <person name="Frace M.A."/>
            <person name="Tang K."/>
            <person name="Zhang L."/>
            <person name="Feng Y."/>
            <person name="Xiao L."/>
        </authorList>
    </citation>
    <scope>NUCLEOTIDE SEQUENCE [LARGE SCALE GENOMIC DNA]</scope>
    <source>
        <strain evidence="6">30847</strain>
    </source>
</reference>
<organism evidence="6 7">
    <name type="scientific">Cryptosporidium andersoni</name>
    <dbReference type="NCBI Taxonomy" id="117008"/>
    <lineage>
        <taxon>Eukaryota</taxon>
        <taxon>Sar</taxon>
        <taxon>Alveolata</taxon>
        <taxon>Apicomplexa</taxon>
        <taxon>Conoidasida</taxon>
        <taxon>Coccidia</taxon>
        <taxon>Eucoccidiorida</taxon>
        <taxon>Eimeriorina</taxon>
        <taxon>Cryptosporidiidae</taxon>
        <taxon>Cryptosporidium</taxon>
    </lineage>
</organism>
<comment type="caution">
    <text evidence="6">The sequence shown here is derived from an EMBL/GenBank/DDBJ whole genome shotgun (WGS) entry which is preliminary data.</text>
</comment>
<dbReference type="Pfam" id="PF01851">
    <property type="entry name" value="PC_rep"/>
    <property type="match status" value="1"/>
</dbReference>
<dbReference type="PANTHER" id="PTHR10943">
    <property type="entry name" value="26S PROTEASOME NON-ATPASE REGULATORY SUBUNIT"/>
    <property type="match status" value="1"/>
</dbReference>
<dbReference type="Gene3D" id="1.25.10.10">
    <property type="entry name" value="Leucine-rich Repeat Variant"/>
    <property type="match status" value="1"/>
</dbReference>
<evidence type="ECO:0000256" key="3">
    <source>
        <dbReference type="ARBA" id="ARBA00022942"/>
    </source>
</evidence>
<dbReference type="GO" id="GO:0043161">
    <property type="term" value="P:proteasome-mediated ubiquitin-dependent protein catabolic process"/>
    <property type="evidence" value="ECO:0007669"/>
    <property type="project" value="TreeGrafter"/>
</dbReference>
<accession>A0A1J4MUQ3</accession>
<evidence type="ECO:0000313" key="7">
    <source>
        <dbReference type="Proteomes" id="UP000186804"/>
    </source>
</evidence>
<dbReference type="InterPro" id="IPR016024">
    <property type="entry name" value="ARM-type_fold"/>
</dbReference>
<evidence type="ECO:0000259" key="5">
    <source>
        <dbReference type="Pfam" id="PF18051"/>
    </source>
</evidence>
<protein>
    <submittedName>
        <fullName evidence="6">Proteasome cyclosome repeat family protein</fullName>
    </submittedName>
</protein>
<evidence type="ECO:0000256" key="1">
    <source>
        <dbReference type="ARBA" id="ARBA00005460"/>
    </source>
</evidence>
<proteinExistence type="inferred from homology"/>
<gene>
    <name evidence="6" type="ORF">cand_021290</name>
</gene>
<dbReference type="GO" id="GO:0030234">
    <property type="term" value="F:enzyme regulator activity"/>
    <property type="evidence" value="ECO:0007669"/>
    <property type="project" value="InterPro"/>
</dbReference>
<dbReference type="EMBL" id="LRBS01000045">
    <property type="protein sequence ID" value="OII77147.1"/>
    <property type="molecule type" value="Genomic_DNA"/>
</dbReference>
<dbReference type="OrthoDB" id="10252509at2759"/>
<keyword evidence="3 6" id="KW-0647">Proteasome</keyword>
<dbReference type="PANTHER" id="PTHR10943:SF1">
    <property type="entry name" value="26S PROTEASOME NON-ATPASE REGULATORY SUBUNIT 2"/>
    <property type="match status" value="1"/>
</dbReference>
<dbReference type="GeneID" id="92366313"/>
<keyword evidence="2" id="KW-0677">Repeat</keyword>
<dbReference type="VEuPathDB" id="CryptoDB:cand_021290"/>
<dbReference type="PIRSF" id="PIRSF015965">
    <property type="entry name" value="26S_Psome_Rpn1"/>
    <property type="match status" value="1"/>
</dbReference>
<dbReference type="AlphaFoldDB" id="A0A1J4MUQ3"/>
<dbReference type="SUPFAM" id="SSF48371">
    <property type="entry name" value="ARM repeat"/>
    <property type="match status" value="1"/>
</dbReference>